<evidence type="ECO:0000256" key="2">
    <source>
        <dbReference type="ARBA" id="ARBA00022723"/>
    </source>
</evidence>
<dbReference type="GO" id="GO:0010492">
    <property type="term" value="P:maintenance of shoot apical meristem identity"/>
    <property type="evidence" value="ECO:0007669"/>
    <property type="project" value="TreeGrafter"/>
</dbReference>
<dbReference type="CDD" id="cd15612">
    <property type="entry name" value="PHD_OBE1_like"/>
    <property type="match status" value="1"/>
</dbReference>
<comment type="caution">
    <text evidence="11">The sequence shown here is derived from an EMBL/GenBank/DDBJ whole genome shotgun (WGS) entry which is preliminary data.</text>
</comment>
<evidence type="ECO:0000256" key="4">
    <source>
        <dbReference type="ARBA" id="ARBA00022833"/>
    </source>
</evidence>
<dbReference type="Proteomes" id="UP000729402">
    <property type="component" value="Unassembled WGS sequence"/>
</dbReference>
<evidence type="ECO:0000256" key="6">
    <source>
        <dbReference type="ARBA" id="ARBA00023242"/>
    </source>
</evidence>
<feature type="domain" description="Oberon coiled-coil region" evidence="10">
    <location>
        <begin position="405"/>
        <end position="489"/>
    </location>
</feature>
<keyword evidence="2" id="KW-0479">Metal-binding</keyword>
<keyword evidence="4" id="KW-0862">Zinc</keyword>
<dbReference type="InterPro" id="IPR032881">
    <property type="entry name" value="Oberon-like_PHD"/>
</dbReference>
<feature type="region of interest" description="Disordered" evidence="8">
    <location>
        <begin position="475"/>
        <end position="502"/>
    </location>
</feature>
<comment type="subcellular location">
    <subcellularLocation>
        <location evidence="1">Nucleus</location>
    </subcellularLocation>
</comment>
<protein>
    <recommendedName>
        <fullName evidence="13">OBERON-like protein</fullName>
    </recommendedName>
</protein>
<proteinExistence type="predicted"/>
<evidence type="ECO:0000256" key="5">
    <source>
        <dbReference type="ARBA" id="ARBA00023054"/>
    </source>
</evidence>
<organism evidence="11 12">
    <name type="scientific">Zizania palustris</name>
    <name type="common">Northern wild rice</name>
    <dbReference type="NCBI Taxonomy" id="103762"/>
    <lineage>
        <taxon>Eukaryota</taxon>
        <taxon>Viridiplantae</taxon>
        <taxon>Streptophyta</taxon>
        <taxon>Embryophyta</taxon>
        <taxon>Tracheophyta</taxon>
        <taxon>Spermatophyta</taxon>
        <taxon>Magnoliopsida</taxon>
        <taxon>Liliopsida</taxon>
        <taxon>Poales</taxon>
        <taxon>Poaceae</taxon>
        <taxon>BOP clade</taxon>
        <taxon>Oryzoideae</taxon>
        <taxon>Oryzeae</taxon>
        <taxon>Zizaniinae</taxon>
        <taxon>Zizania</taxon>
    </lineage>
</organism>
<reference evidence="11" key="2">
    <citation type="submission" date="2021-02" db="EMBL/GenBank/DDBJ databases">
        <authorList>
            <person name="Kimball J.A."/>
            <person name="Haas M.W."/>
            <person name="Macchietto M."/>
            <person name="Kono T."/>
            <person name="Duquette J."/>
            <person name="Shao M."/>
        </authorList>
    </citation>
    <scope>NUCLEOTIDE SEQUENCE</scope>
    <source>
        <tissue evidence="11">Fresh leaf tissue</tissue>
    </source>
</reference>
<feature type="region of interest" description="Disordered" evidence="8">
    <location>
        <begin position="363"/>
        <end position="400"/>
    </location>
</feature>
<dbReference type="EMBL" id="JAAALK010000081">
    <property type="protein sequence ID" value="KAG8090498.1"/>
    <property type="molecule type" value="Genomic_DNA"/>
</dbReference>
<evidence type="ECO:0000256" key="7">
    <source>
        <dbReference type="SAM" id="Coils"/>
    </source>
</evidence>
<evidence type="ECO:0000313" key="11">
    <source>
        <dbReference type="EMBL" id="KAG8090498.1"/>
    </source>
</evidence>
<dbReference type="GO" id="GO:0010468">
    <property type="term" value="P:regulation of gene expression"/>
    <property type="evidence" value="ECO:0007669"/>
    <property type="project" value="TreeGrafter"/>
</dbReference>
<evidence type="ECO:0000313" key="12">
    <source>
        <dbReference type="Proteomes" id="UP000729402"/>
    </source>
</evidence>
<evidence type="ECO:0008006" key="13">
    <source>
        <dbReference type="Google" id="ProtNLM"/>
    </source>
</evidence>
<gene>
    <name evidence="11" type="ORF">GUJ93_ZPchr0011g27452</name>
</gene>
<feature type="compositionally biased region" description="Pro residues" evidence="8">
    <location>
        <begin position="490"/>
        <end position="502"/>
    </location>
</feature>
<dbReference type="GO" id="GO:0008270">
    <property type="term" value="F:zinc ion binding"/>
    <property type="evidence" value="ECO:0007669"/>
    <property type="project" value="UniProtKB-KW"/>
</dbReference>
<accession>A0A8J5WKA0</accession>
<dbReference type="GO" id="GO:0010071">
    <property type="term" value="P:root meristem specification"/>
    <property type="evidence" value="ECO:0007669"/>
    <property type="project" value="TreeGrafter"/>
</dbReference>
<dbReference type="Pfam" id="PF16312">
    <property type="entry name" value="Oberon_cc"/>
    <property type="match status" value="1"/>
</dbReference>
<evidence type="ECO:0000256" key="8">
    <source>
        <dbReference type="SAM" id="MobiDB-lite"/>
    </source>
</evidence>
<dbReference type="PANTHER" id="PTHR21736">
    <property type="entry name" value="VERNALIZATION-INSENSITIVE PROTEIN 3"/>
    <property type="match status" value="1"/>
</dbReference>
<name>A0A8J5WKA0_ZIZPA</name>
<dbReference type="InterPro" id="IPR004082">
    <property type="entry name" value="OBERON"/>
</dbReference>
<keyword evidence="6" id="KW-0539">Nucleus</keyword>
<dbReference type="GO" id="GO:0005634">
    <property type="term" value="C:nucleus"/>
    <property type="evidence" value="ECO:0007669"/>
    <property type="project" value="UniProtKB-SubCell"/>
</dbReference>
<dbReference type="InterPro" id="IPR032535">
    <property type="entry name" value="Oberon_CC"/>
</dbReference>
<dbReference type="AlphaFoldDB" id="A0A8J5WKA0"/>
<evidence type="ECO:0000259" key="10">
    <source>
        <dbReference type="Pfam" id="PF16312"/>
    </source>
</evidence>
<feature type="domain" description="Oberon-like PHD finger" evidence="9">
    <location>
        <begin position="178"/>
        <end position="301"/>
    </location>
</feature>
<dbReference type="OrthoDB" id="1892623at2759"/>
<keyword evidence="12" id="KW-1185">Reference proteome</keyword>
<evidence type="ECO:0000256" key="1">
    <source>
        <dbReference type="ARBA" id="ARBA00004123"/>
    </source>
</evidence>
<feature type="coiled-coil region" evidence="7">
    <location>
        <begin position="417"/>
        <end position="449"/>
    </location>
</feature>
<evidence type="ECO:0000256" key="3">
    <source>
        <dbReference type="ARBA" id="ARBA00022771"/>
    </source>
</evidence>
<dbReference type="PANTHER" id="PTHR21736:SF37">
    <property type="entry name" value="PROTEIN OBERON 2"/>
    <property type="match status" value="1"/>
</dbReference>
<dbReference type="GO" id="GO:0010078">
    <property type="term" value="P:maintenance of root meristem identity"/>
    <property type="evidence" value="ECO:0007669"/>
    <property type="project" value="TreeGrafter"/>
</dbReference>
<keyword evidence="3" id="KW-0863">Zinc-finger</keyword>
<evidence type="ECO:0000259" key="9">
    <source>
        <dbReference type="Pfam" id="PF07227"/>
    </source>
</evidence>
<keyword evidence="5 7" id="KW-0175">Coiled coil</keyword>
<sequence>MSNSDPGHNSATERENYRETWQLELSKSSDPAAPAAAKKIADKGKEVISNCDTDLQFIRGWIPNCSRITLREIAGDRVDVVADKMRVMPEETLEEIKCELQEILEGTDGGSSHHNAELLHLQKLVRFKVDLTSIMLFMAHHVQLEILVAIKMRIKAFLHPSVVIPRSCLAEIFLYQRCRNIACQSALPSADCRCGICYGRYGFCNKCMCVICNQFNFEFNTCRWIGCNVCSHWTHTDCAISSGQIRTVHTYQNGIFHAEMALLCHACNMTSELVGWAKNIFQQYATSWDRDTFLQELEHVVKIFRLSVDSKGRRLFNECADHIGRIRAGTSESASPEVMLQALQELELDDDPETSENEQLWGLYTPGESSPQMSDDVAREVDDDTSMLRPKKPRLGGAEQLTAERRPTEELGSVVRLKQAEAKMFQLKADEARQDAERIQAAMAKSDKAAEEQAEEEEYTTMYLKRRLEEAEAERHLLYDKIKHKDNHRPPPPPPPPTTTRW</sequence>
<dbReference type="Pfam" id="PF07227">
    <property type="entry name" value="PHD_Oberon"/>
    <property type="match status" value="1"/>
</dbReference>
<reference evidence="11" key="1">
    <citation type="journal article" date="2021" name="bioRxiv">
        <title>Whole Genome Assembly and Annotation of Northern Wild Rice, Zizania palustris L., Supports a Whole Genome Duplication in the Zizania Genus.</title>
        <authorList>
            <person name="Haas M."/>
            <person name="Kono T."/>
            <person name="Macchietto M."/>
            <person name="Millas R."/>
            <person name="McGilp L."/>
            <person name="Shao M."/>
            <person name="Duquette J."/>
            <person name="Hirsch C.N."/>
            <person name="Kimball J."/>
        </authorList>
    </citation>
    <scope>NUCLEOTIDE SEQUENCE</scope>
    <source>
        <tissue evidence="11">Fresh leaf tissue</tissue>
    </source>
</reference>
<dbReference type="InterPro" id="IPR047578">
    <property type="entry name" value="OBE1-like_PHD"/>
</dbReference>